<dbReference type="InterPro" id="IPR036259">
    <property type="entry name" value="MFS_trans_sf"/>
</dbReference>
<feature type="transmembrane region" description="Helical" evidence="8">
    <location>
        <begin position="106"/>
        <end position="127"/>
    </location>
</feature>
<keyword evidence="10" id="KW-0762">Sugar transport</keyword>
<dbReference type="GO" id="GO:0005351">
    <property type="term" value="F:carbohydrate:proton symporter activity"/>
    <property type="evidence" value="ECO:0007669"/>
    <property type="project" value="TreeGrafter"/>
</dbReference>
<evidence type="ECO:0000256" key="8">
    <source>
        <dbReference type="SAM" id="Phobius"/>
    </source>
</evidence>
<feature type="transmembrane region" description="Helical" evidence="8">
    <location>
        <begin position="363"/>
        <end position="389"/>
    </location>
</feature>
<dbReference type="EMBL" id="KZ559560">
    <property type="protein sequence ID" value="PLN79438.1"/>
    <property type="molecule type" value="Genomic_DNA"/>
</dbReference>
<keyword evidence="6 8" id="KW-0472">Membrane</keyword>
<sequence length="507" mass="56840">MVEMRLSPAWYQFFVGVFASLGSFLYGYDLGVIAEVIASGSFIAKFEADTTQTGLVVSMFTTGAFFGSAFAGPSGDKLGRRWTITIGCIIFCLGGGLQTGAQTVEYLYSGRFLAGLGVGFLTMIIPLYQAEICHPDIRGRVTALQQFMLGVGSLCAAWVSYGTYIGFPPTNNAQWQVPLGLQIAPAVFLGLLIMLFPESPRWLIDHGHHEEGLKTLARLHAHGDENNAWVRAEYNQIQETITFEHENEAKSYIELFSSRSSFRRLFLCCALQASVQMTGVSAIQYYSVTIYGQIGITGDKTLQYQAINSIIALVAQFLCILFIDKLGRRWTLIWGNLGNMVTFIVACTLLARFPPEVENTGAHWGFIIMTWLYNFSFSCTCGPLSWIIPAEVFDTRTRAKGVSLATMTSYAFNTMIGQVTPIAMESVGYRYYFVFIICNFTNAVFFWLLLPETKKLPLEEMNYLFSNSPWIVVGSKKEDYVPRDLERKVIEQEEKRQAIEMDEEGQR</sequence>
<feature type="transmembrane region" description="Helical" evidence="8">
    <location>
        <begin position="306"/>
        <end position="323"/>
    </location>
</feature>
<dbReference type="SUPFAM" id="SSF103473">
    <property type="entry name" value="MFS general substrate transporter"/>
    <property type="match status" value="1"/>
</dbReference>
<comment type="similarity">
    <text evidence="2 7">Belongs to the major facilitator superfamily. Sugar transporter (TC 2.A.1.1) family.</text>
</comment>
<feature type="transmembrane region" description="Helical" evidence="8">
    <location>
        <begin position="330"/>
        <end position="351"/>
    </location>
</feature>
<dbReference type="NCBIfam" id="TIGR00879">
    <property type="entry name" value="SP"/>
    <property type="match status" value="1"/>
</dbReference>
<keyword evidence="11" id="KW-1185">Reference proteome</keyword>
<evidence type="ECO:0000256" key="5">
    <source>
        <dbReference type="ARBA" id="ARBA00022989"/>
    </source>
</evidence>
<evidence type="ECO:0000259" key="9">
    <source>
        <dbReference type="PROSITE" id="PS50850"/>
    </source>
</evidence>
<dbReference type="PROSITE" id="PS00217">
    <property type="entry name" value="SUGAR_TRANSPORT_2"/>
    <property type="match status" value="1"/>
</dbReference>
<name>A0A2J5HQA1_9EURO</name>
<evidence type="ECO:0000256" key="1">
    <source>
        <dbReference type="ARBA" id="ARBA00004141"/>
    </source>
</evidence>
<dbReference type="FunFam" id="1.20.1250.20:FF:000090">
    <property type="entry name" value="MFS sugar transporter, putative"/>
    <property type="match status" value="1"/>
</dbReference>
<feature type="transmembrane region" description="Helical" evidence="8">
    <location>
        <begin position="401"/>
        <end position="423"/>
    </location>
</feature>
<dbReference type="InterPro" id="IPR050360">
    <property type="entry name" value="MFS_Sugar_Transporters"/>
</dbReference>
<organism evidence="10 11">
    <name type="scientific">Aspergillus taichungensis</name>
    <dbReference type="NCBI Taxonomy" id="482145"/>
    <lineage>
        <taxon>Eukaryota</taxon>
        <taxon>Fungi</taxon>
        <taxon>Dikarya</taxon>
        <taxon>Ascomycota</taxon>
        <taxon>Pezizomycotina</taxon>
        <taxon>Eurotiomycetes</taxon>
        <taxon>Eurotiomycetidae</taxon>
        <taxon>Eurotiales</taxon>
        <taxon>Aspergillaceae</taxon>
        <taxon>Aspergillus</taxon>
        <taxon>Aspergillus subgen. Circumdati</taxon>
    </lineage>
</organism>
<feature type="transmembrane region" description="Helical" evidence="8">
    <location>
        <begin position="179"/>
        <end position="196"/>
    </location>
</feature>
<dbReference type="PANTHER" id="PTHR48022:SF37">
    <property type="entry name" value="MAJOR FACILITATOR SUPERFAMILY (MFS) PROFILE DOMAIN-CONTAINING PROTEIN-RELATED"/>
    <property type="match status" value="1"/>
</dbReference>
<accession>A0A2J5HQA1</accession>
<feature type="transmembrane region" description="Helical" evidence="8">
    <location>
        <begin position="147"/>
        <end position="167"/>
    </location>
</feature>
<proteinExistence type="inferred from homology"/>
<dbReference type="PROSITE" id="PS50850">
    <property type="entry name" value="MFS"/>
    <property type="match status" value="1"/>
</dbReference>
<evidence type="ECO:0000313" key="11">
    <source>
        <dbReference type="Proteomes" id="UP000235023"/>
    </source>
</evidence>
<evidence type="ECO:0000256" key="3">
    <source>
        <dbReference type="ARBA" id="ARBA00022448"/>
    </source>
</evidence>
<dbReference type="InterPro" id="IPR005829">
    <property type="entry name" value="Sugar_transporter_CS"/>
</dbReference>
<evidence type="ECO:0000256" key="7">
    <source>
        <dbReference type="RuleBase" id="RU003346"/>
    </source>
</evidence>
<dbReference type="OrthoDB" id="6612291at2759"/>
<reference evidence="11" key="1">
    <citation type="submission" date="2017-12" db="EMBL/GenBank/DDBJ databases">
        <authorList>
            <consortium name="DOE Joint Genome Institute"/>
            <person name="Mondo S.J."/>
            <person name="Kjaerbolling I."/>
            <person name="Vesth T.C."/>
            <person name="Frisvad J.C."/>
            <person name="Nybo J.L."/>
            <person name="Theobald S."/>
            <person name="Kuo A."/>
            <person name="Bowyer P."/>
            <person name="Matsuda Y."/>
            <person name="Lyhne E.K."/>
            <person name="Kogle M.E."/>
            <person name="Clum A."/>
            <person name="Lipzen A."/>
            <person name="Salamov A."/>
            <person name="Ngan C.Y."/>
            <person name="Daum C."/>
            <person name="Chiniquy J."/>
            <person name="Barry K."/>
            <person name="LaButti K."/>
            <person name="Haridas S."/>
            <person name="Simmons B.A."/>
            <person name="Magnuson J.K."/>
            <person name="Mortensen U.H."/>
            <person name="Larsen T.O."/>
            <person name="Grigoriev I.V."/>
            <person name="Baker S.E."/>
            <person name="Andersen M.R."/>
            <person name="Nordberg H.P."/>
            <person name="Cantor M.N."/>
            <person name="Hua S.X."/>
        </authorList>
    </citation>
    <scope>NUCLEOTIDE SEQUENCE [LARGE SCALE GENOMIC DNA]</scope>
    <source>
        <strain evidence="11">IBT 19404</strain>
    </source>
</reference>
<dbReference type="GO" id="GO:0016020">
    <property type="term" value="C:membrane"/>
    <property type="evidence" value="ECO:0007669"/>
    <property type="project" value="UniProtKB-SubCell"/>
</dbReference>
<comment type="subcellular location">
    <subcellularLocation>
        <location evidence="1">Membrane</location>
        <topology evidence="1">Multi-pass membrane protein</topology>
    </subcellularLocation>
</comment>
<gene>
    <name evidence="10" type="ORF">BDW42DRAFT_126646</name>
</gene>
<keyword evidence="5 8" id="KW-1133">Transmembrane helix</keyword>
<feature type="domain" description="Major facilitator superfamily (MFS) profile" evidence="9">
    <location>
        <begin position="15"/>
        <end position="454"/>
    </location>
</feature>
<evidence type="ECO:0000256" key="6">
    <source>
        <dbReference type="ARBA" id="ARBA00023136"/>
    </source>
</evidence>
<dbReference type="PANTHER" id="PTHR48022">
    <property type="entry name" value="PLASTIDIC GLUCOSE TRANSPORTER 4"/>
    <property type="match status" value="1"/>
</dbReference>
<dbReference type="PRINTS" id="PR00171">
    <property type="entry name" value="SUGRTRNSPORT"/>
</dbReference>
<evidence type="ECO:0000256" key="2">
    <source>
        <dbReference type="ARBA" id="ARBA00010992"/>
    </source>
</evidence>
<feature type="transmembrane region" description="Helical" evidence="8">
    <location>
        <begin position="82"/>
        <end position="100"/>
    </location>
</feature>
<dbReference type="AlphaFoldDB" id="A0A2J5HQA1"/>
<dbReference type="Pfam" id="PF00083">
    <property type="entry name" value="Sugar_tr"/>
    <property type="match status" value="1"/>
</dbReference>
<feature type="transmembrane region" description="Helical" evidence="8">
    <location>
        <begin position="9"/>
        <end position="28"/>
    </location>
</feature>
<keyword evidence="4 8" id="KW-0812">Transmembrane</keyword>
<feature type="transmembrane region" description="Helical" evidence="8">
    <location>
        <begin position="429"/>
        <end position="450"/>
    </location>
</feature>
<feature type="transmembrane region" description="Helical" evidence="8">
    <location>
        <begin position="51"/>
        <end position="70"/>
    </location>
</feature>
<dbReference type="Proteomes" id="UP000235023">
    <property type="component" value="Unassembled WGS sequence"/>
</dbReference>
<evidence type="ECO:0000313" key="10">
    <source>
        <dbReference type="EMBL" id="PLN79438.1"/>
    </source>
</evidence>
<dbReference type="Gene3D" id="1.20.1250.20">
    <property type="entry name" value="MFS general substrate transporter like domains"/>
    <property type="match status" value="1"/>
</dbReference>
<evidence type="ECO:0000256" key="4">
    <source>
        <dbReference type="ARBA" id="ARBA00022692"/>
    </source>
</evidence>
<protein>
    <submittedName>
        <fullName evidence="10">MFS sugar transporter</fullName>
    </submittedName>
</protein>
<dbReference type="InterPro" id="IPR003663">
    <property type="entry name" value="Sugar/inositol_transpt"/>
</dbReference>
<dbReference type="InterPro" id="IPR005828">
    <property type="entry name" value="MFS_sugar_transport-like"/>
</dbReference>
<dbReference type="InterPro" id="IPR020846">
    <property type="entry name" value="MFS_dom"/>
</dbReference>
<keyword evidence="3 7" id="KW-0813">Transport</keyword>